<dbReference type="RefSeq" id="XP_014255646.1">
    <property type="nucleotide sequence ID" value="XM_014400160.2"/>
</dbReference>
<reference evidence="1" key="1">
    <citation type="submission" date="2022-01" db="UniProtKB">
        <authorList>
            <consortium name="EnsemblMetazoa"/>
        </authorList>
    </citation>
    <scope>IDENTIFICATION</scope>
</reference>
<evidence type="ECO:0000313" key="2">
    <source>
        <dbReference type="Proteomes" id="UP000494040"/>
    </source>
</evidence>
<accession>A0A8I6S9F7</accession>
<dbReference type="KEGG" id="clec:106670110"/>
<dbReference type="OrthoDB" id="10628300at2759"/>
<name>A0A8I6S9F7_CIMLE</name>
<evidence type="ECO:0000313" key="1">
    <source>
        <dbReference type="EnsemblMetazoa" id="XP_014255646.1"/>
    </source>
</evidence>
<proteinExistence type="predicted"/>
<dbReference type="EnsemblMetazoa" id="XM_014400160.2">
    <property type="protein sequence ID" value="XP_014255646.1"/>
    <property type="gene ID" value="LOC106670110"/>
</dbReference>
<dbReference type="Proteomes" id="UP000494040">
    <property type="component" value="Unassembled WGS sequence"/>
</dbReference>
<dbReference type="GeneID" id="106670110"/>
<keyword evidence="2" id="KW-1185">Reference proteome</keyword>
<organism evidence="1 2">
    <name type="scientific">Cimex lectularius</name>
    <name type="common">Bed bug</name>
    <name type="synonym">Acanthia lectularia</name>
    <dbReference type="NCBI Taxonomy" id="79782"/>
    <lineage>
        <taxon>Eukaryota</taxon>
        <taxon>Metazoa</taxon>
        <taxon>Ecdysozoa</taxon>
        <taxon>Arthropoda</taxon>
        <taxon>Hexapoda</taxon>
        <taxon>Insecta</taxon>
        <taxon>Pterygota</taxon>
        <taxon>Neoptera</taxon>
        <taxon>Paraneoptera</taxon>
        <taxon>Hemiptera</taxon>
        <taxon>Heteroptera</taxon>
        <taxon>Panheteroptera</taxon>
        <taxon>Cimicomorpha</taxon>
        <taxon>Cimicidae</taxon>
        <taxon>Cimex</taxon>
    </lineage>
</organism>
<dbReference type="AlphaFoldDB" id="A0A8I6S9F7"/>
<protein>
    <submittedName>
        <fullName evidence="1">Uncharacterized protein</fullName>
    </submittedName>
</protein>
<sequence length="288" mass="33293">MVKSGMLRINSSKKSLLHHGEKPIIAPDSLKIAARIENVIKNVDMNPRLRDYIYRLIKDLQNLIMTHLELAPYFRKELTELRLALKHLEERGEAQLRKKADQTKQRLDNVNARKMVLIKRENETQEERQKMFFTCIDEGIRMSVTERQVNLAAHINEAKNIKKEIQLIQKTLQGSNVTPKTKKVLLEVTNEISRMFAIDGITAMKLKNDVHEIKDMVSRGKQAEADLESKLKLLKVKVEKLSKESGARRDDTEKALNDIYRTMLYLDRQADLYSKPHAYLPPPKGATN</sequence>